<proteinExistence type="predicted"/>
<protein>
    <submittedName>
        <fullName evidence="4">RNA polymerase sigma factor, sigma-70 family</fullName>
    </submittedName>
</protein>
<dbReference type="InterPro" id="IPR016032">
    <property type="entry name" value="Sig_transdc_resp-reg_C-effctor"/>
</dbReference>
<evidence type="ECO:0000256" key="1">
    <source>
        <dbReference type="ARBA" id="ARBA00023015"/>
    </source>
</evidence>
<gene>
    <name evidence="4" type="ORF">BN983_01248</name>
</gene>
<keyword evidence="1" id="KW-0805">Transcription regulation</keyword>
<accession>A0A059NX33</accession>
<feature type="domain" description="HTH luxR-type" evidence="3">
    <location>
        <begin position="108"/>
        <end position="150"/>
    </location>
</feature>
<dbReference type="InterPro" id="IPR036388">
    <property type="entry name" value="WH-like_DNA-bd_sf"/>
</dbReference>
<dbReference type="RefSeq" id="WP_035506561.1">
    <property type="nucleotide sequence ID" value="NZ_CCDH010000001.1"/>
</dbReference>
<evidence type="ECO:0000313" key="5">
    <source>
        <dbReference type="Proteomes" id="UP000028868"/>
    </source>
</evidence>
<dbReference type="GO" id="GO:0006355">
    <property type="term" value="P:regulation of DNA-templated transcription"/>
    <property type="evidence" value="ECO:0007669"/>
    <property type="project" value="InterPro"/>
</dbReference>
<dbReference type="AlphaFoldDB" id="A0A059NX33"/>
<dbReference type="Proteomes" id="UP000028868">
    <property type="component" value="Unassembled WGS sequence"/>
</dbReference>
<dbReference type="Gene3D" id="1.10.10.10">
    <property type="entry name" value="Winged helix-like DNA-binding domain superfamily/Winged helix DNA-binding domain"/>
    <property type="match status" value="1"/>
</dbReference>
<name>A0A059NX33_9BACI</name>
<reference evidence="4 5" key="2">
    <citation type="submission" date="2014-05" db="EMBL/GenBank/DDBJ databases">
        <title>Draft genome sequence of Halobacillus karajensis HK-03.</title>
        <authorList>
            <person name="Khelaifia S."/>
            <person name="Croce O."/>
            <person name="Lagier J.C."/>
            <person name="Raoult D."/>
        </authorList>
    </citation>
    <scope>NUCLEOTIDE SEQUENCE [LARGE SCALE GENOMIC DNA]</scope>
    <source>
        <strain evidence="4 5">HD-03</strain>
    </source>
</reference>
<keyword evidence="2" id="KW-0804">Transcription</keyword>
<dbReference type="GO" id="GO:0003677">
    <property type="term" value="F:DNA binding"/>
    <property type="evidence" value="ECO:0007669"/>
    <property type="project" value="InterPro"/>
</dbReference>
<dbReference type="SUPFAM" id="SSF46894">
    <property type="entry name" value="C-terminal effector domain of the bipartite response regulators"/>
    <property type="match status" value="1"/>
</dbReference>
<keyword evidence="5" id="KW-1185">Reference proteome</keyword>
<dbReference type="InterPro" id="IPR000792">
    <property type="entry name" value="Tscrpt_reg_LuxR_C"/>
</dbReference>
<evidence type="ECO:0000313" key="4">
    <source>
        <dbReference type="EMBL" id="CDQ23029.1"/>
    </source>
</evidence>
<evidence type="ECO:0000259" key="3">
    <source>
        <dbReference type="Pfam" id="PF00196"/>
    </source>
</evidence>
<evidence type="ECO:0000256" key="2">
    <source>
        <dbReference type="ARBA" id="ARBA00023163"/>
    </source>
</evidence>
<comment type="caution">
    <text evidence="4">The sequence shown here is derived from an EMBL/GenBank/DDBJ whole genome shotgun (WGS) entry which is preliminary data.</text>
</comment>
<sequence>MKNPIPPFHECKSLIHSTLRHWNVPEPYDDHLQESYFVYTRCAERHDPKRSKFSTYFTYALLWHFQTMERKEYKERKAAHLFSLQHPLREKDPQHENLLLFDIYHHASLTNRERFIFQYCYNGHTVEEIASATGKSPSTIKRARKQIKLKVMRWNRLTEY</sequence>
<organism evidence="4 5">
    <name type="scientific">Halobacillus karajensis</name>
    <dbReference type="NCBI Taxonomy" id="195088"/>
    <lineage>
        <taxon>Bacteria</taxon>
        <taxon>Bacillati</taxon>
        <taxon>Bacillota</taxon>
        <taxon>Bacilli</taxon>
        <taxon>Bacillales</taxon>
        <taxon>Bacillaceae</taxon>
        <taxon>Halobacillus</taxon>
    </lineage>
</organism>
<reference evidence="5" key="1">
    <citation type="submission" date="2014-03" db="EMBL/GenBank/DDBJ databases">
        <authorList>
            <person name="Urmite Genomes U."/>
        </authorList>
    </citation>
    <scope>NUCLEOTIDE SEQUENCE [LARGE SCALE GENOMIC DNA]</scope>
    <source>
        <strain evidence="5">HD-03</strain>
    </source>
</reference>
<dbReference type="Pfam" id="PF00196">
    <property type="entry name" value="GerE"/>
    <property type="match status" value="1"/>
</dbReference>
<dbReference type="EMBL" id="CCDI010000001">
    <property type="protein sequence ID" value="CDQ23029.1"/>
    <property type="molecule type" value="Genomic_DNA"/>
</dbReference>